<gene>
    <name evidence="2" type="ORF">MNBD_GAMMA14-2309</name>
</gene>
<dbReference type="EMBL" id="UOFM01000267">
    <property type="protein sequence ID" value="VAW78535.1"/>
    <property type="molecule type" value="Genomic_DNA"/>
</dbReference>
<dbReference type="InterPro" id="IPR012336">
    <property type="entry name" value="Thioredoxin-like_fold"/>
</dbReference>
<organism evidence="2">
    <name type="scientific">hydrothermal vent metagenome</name>
    <dbReference type="NCBI Taxonomy" id="652676"/>
    <lineage>
        <taxon>unclassified sequences</taxon>
        <taxon>metagenomes</taxon>
        <taxon>ecological metagenomes</taxon>
    </lineage>
</organism>
<dbReference type="Pfam" id="PF13192">
    <property type="entry name" value="Thioredoxin_3"/>
    <property type="match status" value="1"/>
</dbReference>
<feature type="domain" description="Thioredoxin-like fold" evidence="1">
    <location>
        <begin position="1"/>
        <end position="72"/>
    </location>
</feature>
<proteinExistence type="predicted"/>
<dbReference type="AlphaFoldDB" id="A0A3B0YCF1"/>
<sequence>MDVMIIASEACTHGKNLARELDDLGIDYRLVHVEAEPELVEKYNIRHSPNLVVDGEVKFRRQPTEHELRECLNCE</sequence>
<name>A0A3B0YCF1_9ZZZZ</name>
<accession>A0A3B0YCF1</accession>
<reference evidence="2" key="1">
    <citation type="submission" date="2018-06" db="EMBL/GenBank/DDBJ databases">
        <authorList>
            <person name="Zhirakovskaya E."/>
        </authorList>
    </citation>
    <scope>NUCLEOTIDE SEQUENCE</scope>
</reference>
<dbReference type="InterPro" id="IPR036249">
    <property type="entry name" value="Thioredoxin-like_sf"/>
</dbReference>
<evidence type="ECO:0000259" key="1">
    <source>
        <dbReference type="Pfam" id="PF13192"/>
    </source>
</evidence>
<evidence type="ECO:0000313" key="2">
    <source>
        <dbReference type="EMBL" id="VAW78535.1"/>
    </source>
</evidence>
<dbReference type="SUPFAM" id="SSF52833">
    <property type="entry name" value="Thioredoxin-like"/>
    <property type="match status" value="1"/>
</dbReference>
<protein>
    <recommendedName>
        <fullName evidence="1">Thioredoxin-like fold domain-containing protein</fullName>
    </recommendedName>
</protein>
<dbReference type="Gene3D" id="3.40.30.10">
    <property type="entry name" value="Glutaredoxin"/>
    <property type="match status" value="1"/>
</dbReference>